<name>A0A0P6W6K0_9HYPH</name>
<feature type="domain" description="HupH hydrogenase expression protein C-terminal" evidence="2">
    <location>
        <begin position="167"/>
        <end position="282"/>
    </location>
</feature>
<proteinExistence type="inferred from homology"/>
<comment type="similarity">
    <text evidence="1">Belongs to the HupH/HyaF family.</text>
</comment>
<dbReference type="RefSeq" id="WP_054359133.1">
    <property type="nucleotide sequence ID" value="NZ_LJYW01000001.1"/>
</dbReference>
<reference evidence="3 4" key="2">
    <citation type="submission" date="2015-10" db="EMBL/GenBank/DDBJ databases">
        <title>Draft Genome Sequence of Prosthecomicrobium hirschii ATCC 27832.</title>
        <authorList>
            <person name="Daniel J."/>
            <person name="Givan S.A."/>
            <person name="Brun Y.V."/>
            <person name="Brown P.J."/>
        </authorList>
    </citation>
    <scope>NUCLEOTIDE SEQUENCE [LARGE SCALE GENOMIC DNA]</scope>
    <source>
        <strain evidence="3 4">16</strain>
    </source>
</reference>
<dbReference type="STRING" id="665126.ABB55_12710"/>
<evidence type="ECO:0000313" key="3">
    <source>
        <dbReference type="EMBL" id="KPL52970.1"/>
    </source>
</evidence>
<dbReference type="Gene3D" id="3.30.1370.140">
    <property type="entry name" value="HupH hydrogenase expression protein, C-terminal domain"/>
    <property type="match status" value="2"/>
</dbReference>
<accession>A0A0P6W6K0</accession>
<gene>
    <name evidence="3" type="ORF">ABB55_12710</name>
</gene>
<dbReference type="InterPro" id="IPR038527">
    <property type="entry name" value="HupH_C_sf"/>
</dbReference>
<dbReference type="AlphaFoldDB" id="A0A0P6W6K0"/>
<comment type="caution">
    <text evidence="3">The sequence shown here is derived from an EMBL/GenBank/DDBJ whole genome shotgun (WGS) entry which is preliminary data.</text>
</comment>
<keyword evidence="4" id="KW-1185">Reference proteome</keyword>
<protein>
    <submittedName>
        <fullName evidence="3">Hydrogenase accessory protein HypB</fullName>
    </submittedName>
</protein>
<sequence>MKAGFWVAPEGSDTPLAILPIGGVDLSPRQGRDGLRFLATSDAAALVARCPRVADLLPRLADALDRQTATAPGLIFDLGRLGEEEMRLVADVLGEGEVAATVALPDGVVAQIQESVMAGLWRVRFTDAGGRLVADYAEVSAVPQAVRRAAAMTLPDLEIATPPDGAMNVLPVLAEIRDAVLSRRPGDPPRTISLTLLPMTPEDLDFLQASLGTGPVRLVSRGYGNCRAQATAINGVWSIQFTNSMDTVLLDTIEIGDVPEVVSAAEEDFRDSAERLREIHEAYFV</sequence>
<dbReference type="Pfam" id="PF04809">
    <property type="entry name" value="HupH_C"/>
    <property type="match status" value="2"/>
</dbReference>
<dbReference type="Proteomes" id="UP000048984">
    <property type="component" value="Unassembled WGS sequence"/>
</dbReference>
<dbReference type="InterPro" id="IPR006894">
    <property type="entry name" value="HupH_Hydgase_express_prot_C"/>
</dbReference>
<organism evidence="3 4">
    <name type="scientific">Prosthecodimorpha hirschii</name>
    <dbReference type="NCBI Taxonomy" id="665126"/>
    <lineage>
        <taxon>Bacteria</taxon>
        <taxon>Pseudomonadati</taxon>
        <taxon>Pseudomonadota</taxon>
        <taxon>Alphaproteobacteria</taxon>
        <taxon>Hyphomicrobiales</taxon>
        <taxon>Ancalomicrobiaceae</taxon>
        <taxon>Prosthecodimorpha</taxon>
    </lineage>
</organism>
<evidence type="ECO:0000313" key="4">
    <source>
        <dbReference type="Proteomes" id="UP000048984"/>
    </source>
</evidence>
<feature type="domain" description="HupH hydrogenase expression protein C-terminal" evidence="2">
    <location>
        <begin position="56"/>
        <end position="149"/>
    </location>
</feature>
<dbReference type="EMBL" id="LJYW01000001">
    <property type="protein sequence ID" value="KPL52970.1"/>
    <property type="molecule type" value="Genomic_DNA"/>
</dbReference>
<evidence type="ECO:0000259" key="2">
    <source>
        <dbReference type="Pfam" id="PF04809"/>
    </source>
</evidence>
<reference evidence="3 4" key="1">
    <citation type="submission" date="2015-09" db="EMBL/GenBank/DDBJ databases">
        <authorList>
            <person name="Jackson K.R."/>
            <person name="Lunt B.L."/>
            <person name="Fisher J.N.B."/>
            <person name="Gardner A.V."/>
            <person name="Bailey M.E."/>
            <person name="Deus L.M."/>
            <person name="Earl A.S."/>
            <person name="Gibby P.D."/>
            <person name="Hartmann K.A."/>
            <person name="Liu J.E."/>
            <person name="Manci A.M."/>
            <person name="Nielsen D.A."/>
            <person name="Solomon M.B."/>
            <person name="Breakwell D.P."/>
            <person name="Burnett S.H."/>
            <person name="Grose J.H."/>
        </authorList>
    </citation>
    <scope>NUCLEOTIDE SEQUENCE [LARGE SCALE GENOMIC DNA]</scope>
    <source>
        <strain evidence="3 4">16</strain>
    </source>
</reference>
<evidence type="ECO:0000256" key="1">
    <source>
        <dbReference type="ARBA" id="ARBA00010832"/>
    </source>
</evidence>